<dbReference type="NCBIfam" id="NF033831">
    <property type="entry name" value="sce7725_fam"/>
    <property type="match status" value="1"/>
</dbReference>
<dbReference type="STRING" id="1423727.FC34_GL001829"/>
<dbReference type="EMBL" id="AYZQ01000005">
    <property type="protein sequence ID" value="KRM71349.1"/>
    <property type="molecule type" value="Genomic_DNA"/>
</dbReference>
<evidence type="ECO:0008006" key="3">
    <source>
        <dbReference type="Google" id="ProtNLM"/>
    </source>
</evidence>
<keyword evidence="2" id="KW-1185">Reference proteome</keyword>
<comment type="caution">
    <text evidence="1">The sequence shown here is derived from an EMBL/GenBank/DDBJ whole genome shotgun (WGS) entry which is preliminary data.</text>
</comment>
<dbReference type="PATRIC" id="fig|1423727.3.peg.1854"/>
<dbReference type="RefSeq" id="WP_057895104.1">
    <property type="nucleotide sequence ID" value="NZ_AYZQ01000005.1"/>
</dbReference>
<gene>
    <name evidence="1" type="ORF">FC34_GL001829</name>
</gene>
<reference evidence="1 2" key="1">
    <citation type="journal article" date="2015" name="Genome Announc.">
        <title>Expanding the biotechnology potential of lactobacilli through comparative genomics of 213 strains and associated genera.</title>
        <authorList>
            <person name="Sun Z."/>
            <person name="Harris H.M."/>
            <person name="McCann A."/>
            <person name="Guo C."/>
            <person name="Argimon S."/>
            <person name="Zhang W."/>
            <person name="Yang X."/>
            <person name="Jeffery I.B."/>
            <person name="Cooney J.C."/>
            <person name="Kagawa T.F."/>
            <person name="Liu W."/>
            <person name="Song Y."/>
            <person name="Salvetti E."/>
            <person name="Wrobel A."/>
            <person name="Rasinkangas P."/>
            <person name="Parkhill J."/>
            <person name="Rea M.C."/>
            <person name="O'Sullivan O."/>
            <person name="Ritari J."/>
            <person name="Douillard F.P."/>
            <person name="Paul Ross R."/>
            <person name="Yang R."/>
            <person name="Briner A.E."/>
            <person name="Felis G.E."/>
            <person name="de Vos W.M."/>
            <person name="Barrangou R."/>
            <person name="Klaenhammer T.R."/>
            <person name="Caufield P.W."/>
            <person name="Cui Y."/>
            <person name="Zhang H."/>
            <person name="O'Toole P.W."/>
        </authorList>
    </citation>
    <scope>NUCLEOTIDE SEQUENCE [LARGE SCALE GENOMIC DNA]</scope>
    <source>
        <strain evidence="1 2">DSM 23927</strain>
    </source>
</reference>
<protein>
    <recommendedName>
        <fullName evidence="3">Sce7725 family protein</fullName>
    </recommendedName>
</protein>
<dbReference type="Proteomes" id="UP000051672">
    <property type="component" value="Unassembled WGS sequence"/>
</dbReference>
<dbReference type="InterPro" id="IPR047727">
    <property type="entry name" value="Sce7725-like"/>
</dbReference>
<evidence type="ECO:0000313" key="2">
    <source>
        <dbReference type="Proteomes" id="UP000051672"/>
    </source>
</evidence>
<organism evidence="1 2">
    <name type="scientific">Lacticaseibacillus brantae DSM 23927</name>
    <dbReference type="NCBI Taxonomy" id="1423727"/>
    <lineage>
        <taxon>Bacteria</taxon>
        <taxon>Bacillati</taxon>
        <taxon>Bacillota</taxon>
        <taxon>Bacilli</taxon>
        <taxon>Lactobacillales</taxon>
        <taxon>Lactobacillaceae</taxon>
        <taxon>Lacticaseibacillus</taxon>
    </lineage>
</organism>
<sequence>MKYFPFIRGKQFDLAALTELAQRQLISPQVIPIVEPVKDSPGLTKLGDAFVKSHLPLAVVTNPQVGNYGLLEQPIHAIKLQPPLLSARYFEPDNHAQVIIAQTVAQAQLLRRQSGIKIVPNTAVTRQLALSKAVFLTDRFTIWGHTEDYRLVQDEFYQFGPDQLPGLGFSDYPLTSGHYSEQGYPQRALALHLVYPEHGHLRLHHFVSVNNDDYANPQAKFLEAASQLTPWLTSKPQADSFGLRTLIDLADDQHFPGMGVLRKLQLMHHLEIINRFLSV</sequence>
<dbReference type="OrthoDB" id="8910160at2"/>
<proteinExistence type="predicted"/>
<accession>A0A0R2AX15</accession>
<name>A0A0R2AX15_9LACO</name>
<evidence type="ECO:0000313" key="1">
    <source>
        <dbReference type="EMBL" id="KRM71349.1"/>
    </source>
</evidence>
<dbReference type="AlphaFoldDB" id="A0A0R2AX15"/>